<name>E3ZR73_LISSE</name>
<dbReference type="GO" id="GO:0006631">
    <property type="term" value="P:fatty acid metabolic process"/>
    <property type="evidence" value="ECO:0007669"/>
    <property type="project" value="TreeGrafter"/>
</dbReference>
<dbReference type="AlphaFoldDB" id="E3ZR73"/>
<dbReference type="PANTHER" id="PTHR43201">
    <property type="entry name" value="ACYL-COA SYNTHETASE"/>
    <property type="match status" value="1"/>
</dbReference>
<protein>
    <submittedName>
        <fullName evidence="4">2-succinylbenzoate--CoA ligase</fullName>
    </submittedName>
</protein>
<feature type="domain" description="AMP-binding enzyme C-terminal" evidence="3">
    <location>
        <begin position="40"/>
        <end position="113"/>
    </location>
</feature>
<dbReference type="FunFam" id="3.30.300.30:FF:000008">
    <property type="entry name" value="2,3-dihydroxybenzoate-AMP ligase"/>
    <property type="match status" value="1"/>
</dbReference>
<sequence>MDGWFKTGDIGCLDEAGFLFVLERRSDLIISGGENIYPTEIEQVISNYEPVQEVAVVGKADLKWGSVPVAYIVASEGFNEADLRTICQTNLASYKIPKQFVLVESLPKTASGKIKRNQLKEN</sequence>
<dbReference type="Gene3D" id="3.40.50.12780">
    <property type="entry name" value="N-terminal domain of ligase-like"/>
    <property type="match status" value="1"/>
</dbReference>
<evidence type="ECO:0000259" key="3">
    <source>
        <dbReference type="Pfam" id="PF13193"/>
    </source>
</evidence>
<accession>E3ZR73</accession>
<dbReference type="InterPro" id="IPR025110">
    <property type="entry name" value="AMP-bd_C"/>
</dbReference>
<dbReference type="Gene3D" id="3.30.300.30">
    <property type="match status" value="1"/>
</dbReference>
<dbReference type="InterPro" id="IPR042099">
    <property type="entry name" value="ANL_N_sf"/>
</dbReference>
<reference evidence="4" key="1">
    <citation type="journal article" date="2010" name="Microbiol. Resour. Announc.">
        <title>Comparative genomics of the bacterial genus Listeria: Genome evolution is characterized by limited gene acquisition and limited gene loss.</title>
        <authorList>
            <person name="den Bakker H.C."/>
            <person name="Cummings C.A."/>
            <person name="Ferreira V."/>
            <person name="Vatta P."/>
            <person name="Orsi R.H."/>
            <person name="Degoricija L."/>
            <person name="Barker M."/>
            <person name="Petrauskene O."/>
            <person name="Furtado M.R."/>
            <person name="Wiedmann M."/>
        </authorList>
    </citation>
    <scope>NUCLEOTIDE SEQUENCE [LARGE SCALE GENOMIC DNA]</scope>
    <source>
        <strain evidence="4">FSL N1-067</strain>
    </source>
</reference>
<comment type="caution">
    <text evidence="4">The sequence shown here is derived from an EMBL/GenBank/DDBJ whole genome shotgun (WGS) entry which is preliminary data.</text>
</comment>
<dbReference type="Pfam" id="PF13193">
    <property type="entry name" value="AMP-binding_C"/>
    <property type="match status" value="1"/>
</dbReference>
<evidence type="ECO:0000256" key="1">
    <source>
        <dbReference type="ARBA" id="ARBA00006432"/>
    </source>
</evidence>
<proteinExistence type="inferred from homology"/>
<dbReference type="PATRIC" id="fig|702453.3.peg.1639"/>
<comment type="similarity">
    <text evidence="1">Belongs to the ATP-dependent AMP-binding enzyme family.</text>
</comment>
<dbReference type="HOGENOM" id="CLU_000022_17_7_9"/>
<dbReference type="SUPFAM" id="SSF56801">
    <property type="entry name" value="Acetyl-CoA synthetase-like"/>
    <property type="match status" value="1"/>
</dbReference>
<dbReference type="EMBL" id="ADXJ01000725">
    <property type="protein sequence ID" value="EFR99879.1"/>
    <property type="molecule type" value="Genomic_DNA"/>
</dbReference>
<dbReference type="Proteomes" id="UP000004302">
    <property type="component" value="Chromosome"/>
</dbReference>
<dbReference type="GO" id="GO:0031956">
    <property type="term" value="F:medium-chain fatty acid-CoA ligase activity"/>
    <property type="evidence" value="ECO:0007669"/>
    <property type="project" value="TreeGrafter"/>
</dbReference>
<dbReference type="PANTHER" id="PTHR43201:SF5">
    <property type="entry name" value="MEDIUM-CHAIN ACYL-COA LIGASE ACSF2, MITOCHONDRIAL"/>
    <property type="match status" value="1"/>
</dbReference>
<evidence type="ECO:0000256" key="2">
    <source>
        <dbReference type="ARBA" id="ARBA00022598"/>
    </source>
</evidence>
<evidence type="ECO:0000313" key="4">
    <source>
        <dbReference type="EMBL" id="EFR99879.1"/>
    </source>
</evidence>
<organism evidence="4">
    <name type="scientific">Listeria seeligeri FSL N1-067</name>
    <dbReference type="NCBI Taxonomy" id="702453"/>
    <lineage>
        <taxon>Bacteria</taxon>
        <taxon>Bacillati</taxon>
        <taxon>Bacillota</taxon>
        <taxon>Bacilli</taxon>
        <taxon>Bacillales</taxon>
        <taxon>Listeriaceae</taxon>
        <taxon>Listeria</taxon>
    </lineage>
</organism>
<dbReference type="InterPro" id="IPR045851">
    <property type="entry name" value="AMP-bd_C_sf"/>
</dbReference>
<gene>
    <name evidence="4" type="ORF">NT03LS_1989</name>
</gene>
<keyword evidence="2 4" id="KW-0436">Ligase</keyword>